<gene>
    <name evidence="2" type="ORF">B0H65DRAFT_254596</name>
</gene>
<proteinExistence type="predicted"/>
<keyword evidence="1" id="KW-0812">Transmembrane</keyword>
<accession>A0AAE0MQM3</accession>
<keyword evidence="1" id="KW-0472">Membrane</keyword>
<sequence>MACGPQGGWMGACVRAFIVIAALLVPVLPACRVECRSLAERAKGTNKNDPDAAKTETQDVVLLPPLTNDCGAASATGACELKQLRMLGVWWWCC</sequence>
<dbReference type="Proteomes" id="UP001278500">
    <property type="component" value="Unassembled WGS sequence"/>
</dbReference>
<reference evidence="2" key="1">
    <citation type="journal article" date="2023" name="Mol. Phylogenet. Evol.">
        <title>Genome-scale phylogeny and comparative genomics of the fungal order Sordariales.</title>
        <authorList>
            <person name="Hensen N."/>
            <person name="Bonometti L."/>
            <person name="Westerberg I."/>
            <person name="Brannstrom I.O."/>
            <person name="Guillou S."/>
            <person name="Cros-Aarteil S."/>
            <person name="Calhoun S."/>
            <person name="Haridas S."/>
            <person name="Kuo A."/>
            <person name="Mondo S."/>
            <person name="Pangilinan J."/>
            <person name="Riley R."/>
            <person name="LaButti K."/>
            <person name="Andreopoulos B."/>
            <person name="Lipzen A."/>
            <person name="Chen C."/>
            <person name="Yan M."/>
            <person name="Daum C."/>
            <person name="Ng V."/>
            <person name="Clum A."/>
            <person name="Steindorff A."/>
            <person name="Ohm R.A."/>
            <person name="Martin F."/>
            <person name="Silar P."/>
            <person name="Natvig D.O."/>
            <person name="Lalanne C."/>
            <person name="Gautier V."/>
            <person name="Ament-Velasquez S.L."/>
            <person name="Kruys A."/>
            <person name="Hutchinson M.I."/>
            <person name="Powell A.J."/>
            <person name="Barry K."/>
            <person name="Miller A.N."/>
            <person name="Grigoriev I.V."/>
            <person name="Debuchy R."/>
            <person name="Gladieux P."/>
            <person name="Hiltunen Thoren M."/>
            <person name="Johannesson H."/>
        </authorList>
    </citation>
    <scope>NUCLEOTIDE SEQUENCE</scope>
    <source>
        <strain evidence="2">CBS 560.94</strain>
    </source>
</reference>
<dbReference type="RefSeq" id="XP_062679250.1">
    <property type="nucleotide sequence ID" value="XM_062822535.1"/>
</dbReference>
<keyword evidence="3" id="KW-1185">Reference proteome</keyword>
<dbReference type="AlphaFoldDB" id="A0AAE0MQM3"/>
<keyword evidence="1" id="KW-1133">Transmembrane helix</keyword>
<evidence type="ECO:0000256" key="1">
    <source>
        <dbReference type="SAM" id="Phobius"/>
    </source>
</evidence>
<protein>
    <submittedName>
        <fullName evidence="2">Uncharacterized protein</fullName>
    </submittedName>
</protein>
<dbReference type="EMBL" id="JAUEPP010000006">
    <property type="protein sequence ID" value="KAK3340308.1"/>
    <property type="molecule type" value="Genomic_DNA"/>
</dbReference>
<reference evidence="2" key="2">
    <citation type="submission" date="2023-06" db="EMBL/GenBank/DDBJ databases">
        <authorList>
            <consortium name="Lawrence Berkeley National Laboratory"/>
            <person name="Haridas S."/>
            <person name="Hensen N."/>
            <person name="Bonometti L."/>
            <person name="Westerberg I."/>
            <person name="Brannstrom I.O."/>
            <person name="Guillou S."/>
            <person name="Cros-Aarteil S."/>
            <person name="Calhoun S."/>
            <person name="Kuo A."/>
            <person name="Mondo S."/>
            <person name="Pangilinan J."/>
            <person name="Riley R."/>
            <person name="Labutti K."/>
            <person name="Andreopoulos B."/>
            <person name="Lipzen A."/>
            <person name="Chen C."/>
            <person name="Yanf M."/>
            <person name="Daum C."/>
            <person name="Ng V."/>
            <person name="Clum A."/>
            <person name="Steindorff A."/>
            <person name="Ohm R."/>
            <person name="Martin F."/>
            <person name="Silar P."/>
            <person name="Natvig D."/>
            <person name="Lalanne C."/>
            <person name="Gautier V."/>
            <person name="Ament-Velasquez S.L."/>
            <person name="Kruys A."/>
            <person name="Hutchinson M.I."/>
            <person name="Powell A.J."/>
            <person name="Barry K."/>
            <person name="Miller A.N."/>
            <person name="Grigoriev I.V."/>
            <person name="Debuchy R."/>
            <person name="Gladieux P."/>
            <person name="Thoren M.H."/>
            <person name="Johannesson H."/>
        </authorList>
    </citation>
    <scope>NUCLEOTIDE SEQUENCE</scope>
    <source>
        <strain evidence="2">CBS 560.94</strain>
    </source>
</reference>
<name>A0AAE0MQM3_9PEZI</name>
<organism evidence="2 3">
    <name type="scientific">Neurospora tetraspora</name>
    <dbReference type="NCBI Taxonomy" id="94610"/>
    <lineage>
        <taxon>Eukaryota</taxon>
        <taxon>Fungi</taxon>
        <taxon>Dikarya</taxon>
        <taxon>Ascomycota</taxon>
        <taxon>Pezizomycotina</taxon>
        <taxon>Sordariomycetes</taxon>
        <taxon>Sordariomycetidae</taxon>
        <taxon>Sordariales</taxon>
        <taxon>Sordariaceae</taxon>
        <taxon>Neurospora</taxon>
    </lineage>
</organism>
<dbReference type="GeneID" id="87859689"/>
<evidence type="ECO:0000313" key="2">
    <source>
        <dbReference type="EMBL" id="KAK3340308.1"/>
    </source>
</evidence>
<evidence type="ECO:0000313" key="3">
    <source>
        <dbReference type="Proteomes" id="UP001278500"/>
    </source>
</evidence>
<comment type="caution">
    <text evidence="2">The sequence shown here is derived from an EMBL/GenBank/DDBJ whole genome shotgun (WGS) entry which is preliminary data.</text>
</comment>
<feature type="transmembrane region" description="Helical" evidence="1">
    <location>
        <begin position="12"/>
        <end position="30"/>
    </location>
</feature>